<evidence type="ECO:0000313" key="2">
    <source>
        <dbReference type="EMBL" id="PSR22850.1"/>
    </source>
</evidence>
<accession>A0A2T2WKV1</accession>
<dbReference type="InterPro" id="IPR014204">
    <property type="entry name" value="Spore_V_AE"/>
</dbReference>
<keyword evidence="1" id="KW-0472">Membrane</keyword>
<evidence type="ECO:0000256" key="1">
    <source>
        <dbReference type="SAM" id="Phobius"/>
    </source>
</evidence>
<proteinExistence type="predicted"/>
<dbReference type="InterPro" id="IPR005562">
    <property type="entry name" value="SpoVA"/>
</dbReference>
<dbReference type="PANTHER" id="PTHR38450:SF2">
    <property type="entry name" value="STAGE V SPORULATION PROTEIN AEB"/>
    <property type="match status" value="1"/>
</dbReference>
<dbReference type="Proteomes" id="UP000241848">
    <property type="component" value="Unassembled WGS sequence"/>
</dbReference>
<gene>
    <name evidence="2" type="primary">spoVAE</name>
    <name evidence="2" type="ORF">C7B45_05100</name>
</gene>
<name>A0A2T2WKV1_9FIRM</name>
<reference evidence="2 3" key="1">
    <citation type="journal article" date="2014" name="BMC Genomics">
        <title>Comparison of environmental and isolate Sulfobacillus genomes reveals diverse carbon, sulfur, nitrogen, and hydrogen metabolisms.</title>
        <authorList>
            <person name="Justice N.B."/>
            <person name="Norman A."/>
            <person name="Brown C.T."/>
            <person name="Singh A."/>
            <person name="Thomas B.C."/>
            <person name="Banfield J.F."/>
        </authorList>
    </citation>
    <scope>NUCLEOTIDE SEQUENCE [LARGE SCALE GENOMIC DNA]</scope>
    <source>
        <strain evidence="2">AMDSBA3</strain>
    </source>
</reference>
<protein>
    <submittedName>
        <fullName evidence="2">Stage V sporulation protein AE</fullName>
    </submittedName>
</protein>
<dbReference type="PANTHER" id="PTHR38450">
    <property type="entry name" value="STAGE V SPORULATION PROTEIN AC-RELATED"/>
    <property type="match status" value="1"/>
</dbReference>
<dbReference type="Pfam" id="PF03862">
    <property type="entry name" value="SpoVAC_SpoVAEB"/>
    <property type="match status" value="1"/>
</dbReference>
<dbReference type="AlphaFoldDB" id="A0A2T2WKV1"/>
<organism evidence="2 3">
    <name type="scientific">Sulfobacillus acidophilus</name>
    <dbReference type="NCBI Taxonomy" id="53633"/>
    <lineage>
        <taxon>Bacteria</taxon>
        <taxon>Bacillati</taxon>
        <taxon>Bacillota</taxon>
        <taxon>Clostridia</taxon>
        <taxon>Eubacteriales</taxon>
        <taxon>Clostridiales Family XVII. Incertae Sedis</taxon>
        <taxon>Sulfobacillus</taxon>
    </lineage>
</organism>
<dbReference type="NCBIfam" id="TIGR02839">
    <property type="entry name" value="spore_V_AE"/>
    <property type="match status" value="1"/>
</dbReference>
<feature type="transmembrane region" description="Helical" evidence="1">
    <location>
        <begin position="6"/>
        <end position="24"/>
    </location>
</feature>
<feature type="transmembrane region" description="Helical" evidence="1">
    <location>
        <begin position="31"/>
        <end position="51"/>
    </location>
</feature>
<dbReference type="EMBL" id="PXYV01000011">
    <property type="protein sequence ID" value="PSR22850.1"/>
    <property type="molecule type" value="Genomic_DNA"/>
</dbReference>
<comment type="caution">
    <text evidence="2">The sequence shown here is derived from an EMBL/GenBank/DDBJ whole genome shotgun (WGS) entry which is preliminary data.</text>
</comment>
<feature type="transmembrane region" description="Helical" evidence="1">
    <location>
        <begin position="91"/>
        <end position="112"/>
    </location>
</feature>
<sequence>MSFVWAFVVGGLLCVLAQLILDLARLTPGQVLVLFVVAGALMGGLGVYGAFVQFAGAGATVPLPGFGYTMVEGIGEAVKQKGPMGLFTGSLTASAGGIKAAVLFGLAASLIFKPKA</sequence>
<evidence type="ECO:0000313" key="3">
    <source>
        <dbReference type="Proteomes" id="UP000241848"/>
    </source>
</evidence>
<keyword evidence="1" id="KW-1133">Transmembrane helix</keyword>
<keyword evidence="1" id="KW-0812">Transmembrane</keyword>